<comment type="caution">
    <text evidence="1">The sequence shown here is derived from an EMBL/GenBank/DDBJ whole genome shotgun (WGS) entry which is preliminary data.</text>
</comment>
<dbReference type="AlphaFoldDB" id="A0A3M9YEG2"/>
<name>A0A3M9YEG2_9PEZI</name>
<sequence>MASGPSQEVGFAQQGSVDWVAFGTTVPKFTIDILARIQGAGVQPFTYAAGLQLVTRFEIPERGLQRLDDAIKRLKYQSIASNLLYFGFGHRSLFRIMTETLSGIKLIALCACLAEVHRGGMPAMILSALWDVYEFSEEYKPSLEQFRSLVKVCSGVLSASPFPEVYRRMMDLYLPITRPGANVQRCSEPADVAKALRGVFDITTEKHNRITVVGGSSCAFIAAISHWLFDLTTYVEDENGKVLFAPSIGKCPIDPITAKVHVQYGSETTTAMIDISSTSL</sequence>
<protein>
    <submittedName>
        <fullName evidence="1">Uncharacterized protein</fullName>
    </submittedName>
</protein>
<dbReference type="RefSeq" id="XP_028497095.1">
    <property type="nucleotide sequence ID" value="XM_028637944.1"/>
</dbReference>
<evidence type="ECO:0000313" key="2">
    <source>
        <dbReference type="Proteomes" id="UP000267145"/>
    </source>
</evidence>
<organism evidence="1 2">
    <name type="scientific">Verticillium nonalfalfae</name>
    <dbReference type="NCBI Taxonomy" id="1051616"/>
    <lineage>
        <taxon>Eukaryota</taxon>
        <taxon>Fungi</taxon>
        <taxon>Dikarya</taxon>
        <taxon>Ascomycota</taxon>
        <taxon>Pezizomycotina</taxon>
        <taxon>Sordariomycetes</taxon>
        <taxon>Hypocreomycetidae</taxon>
        <taxon>Glomerellales</taxon>
        <taxon>Plectosphaerellaceae</taxon>
        <taxon>Verticillium</taxon>
    </lineage>
</organism>
<gene>
    <name evidence="1" type="ORF">D7B24_003757</name>
</gene>
<evidence type="ECO:0000313" key="1">
    <source>
        <dbReference type="EMBL" id="RNJ58937.1"/>
    </source>
</evidence>
<dbReference type="GeneID" id="39607446"/>
<dbReference type="Proteomes" id="UP000267145">
    <property type="component" value="Unassembled WGS sequence"/>
</dbReference>
<reference evidence="1 2" key="1">
    <citation type="submission" date="2018-10" db="EMBL/GenBank/DDBJ databases">
        <title>Genome sequence of Verticillium nonalfalfae VnAa140.</title>
        <authorList>
            <person name="Stajich J.E."/>
            <person name="Kasson M.T."/>
        </authorList>
    </citation>
    <scope>NUCLEOTIDE SEQUENCE [LARGE SCALE GENOMIC DNA]</scope>
    <source>
        <strain evidence="1 2">VnAa140</strain>
    </source>
</reference>
<accession>A0A3M9YEG2</accession>
<dbReference type="STRING" id="1051616.A0A3M9YEG2"/>
<proteinExistence type="predicted"/>
<dbReference type="EMBL" id="RBVV01000021">
    <property type="protein sequence ID" value="RNJ58937.1"/>
    <property type="molecule type" value="Genomic_DNA"/>
</dbReference>
<keyword evidence="2" id="KW-1185">Reference proteome</keyword>